<keyword evidence="9" id="KW-0378">Hydrolase</keyword>
<evidence type="ECO:0000256" key="4">
    <source>
        <dbReference type="ARBA" id="ARBA00011881"/>
    </source>
</evidence>
<dbReference type="RefSeq" id="WP_066290099.1">
    <property type="nucleotide sequence ID" value="NZ_CP016761.1"/>
</dbReference>
<protein>
    <recommendedName>
        <fullName evidence="6 9">Aminopyrimidine aminohydrolase</fullName>
        <ecNumber evidence="5 9">3.5.99.2</ecNumber>
    </recommendedName>
</protein>
<name>A0A1B1Z533_9BACL</name>
<evidence type="ECO:0000256" key="7">
    <source>
        <dbReference type="ARBA" id="ARBA00022977"/>
    </source>
</evidence>
<keyword evidence="12" id="KW-1185">Reference proteome</keyword>
<sequence length="236" mass="27383">MPAFTEELRKQADQIWEANLNHPFVRGIAEGNLPLEKFKYYVLQDSYYLSHFARIQALGAARADDLYTTSRMAAHAQGTNEAELALHEKFIKQLHITEEELAEFEPAPTAYNYTSHLYRVADSGSLGEIIAAILPCYWIYHEIGERFEGAEPKEPIYQEWIAAYGGVWFGQLVQEQISRLDNLAENASHAERKKMTQHFLLSCQYEYLFWEMAFILEKWPVPNTRILSSERRTENV</sequence>
<evidence type="ECO:0000256" key="6">
    <source>
        <dbReference type="ARBA" id="ARBA00013647"/>
    </source>
</evidence>
<evidence type="ECO:0000256" key="2">
    <source>
        <dbReference type="ARBA" id="ARBA00004948"/>
    </source>
</evidence>
<dbReference type="PANTHER" id="PTHR43198:SF2">
    <property type="entry name" value="SI:CH1073-67J19.1-RELATED"/>
    <property type="match status" value="1"/>
</dbReference>
<dbReference type="UniPathway" id="UPA00060"/>
<dbReference type="STRING" id="255247.ABE41_011100"/>
<dbReference type="KEGG" id="far:ABE41_011100"/>
<dbReference type="NCBIfam" id="TIGR04306">
    <property type="entry name" value="salvage_TenA"/>
    <property type="match status" value="1"/>
</dbReference>
<dbReference type="Gene3D" id="1.20.910.10">
    <property type="entry name" value="Heme oxygenase-like"/>
    <property type="match status" value="1"/>
</dbReference>
<evidence type="ECO:0000256" key="5">
    <source>
        <dbReference type="ARBA" id="ARBA00012684"/>
    </source>
</evidence>
<dbReference type="OrthoDB" id="34166at2"/>
<dbReference type="AlphaFoldDB" id="A0A1B1Z533"/>
<evidence type="ECO:0000259" key="10">
    <source>
        <dbReference type="Pfam" id="PF03070"/>
    </source>
</evidence>
<evidence type="ECO:0000313" key="12">
    <source>
        <dbReference type="Proteomes" id="UP000077412"/>
    </source>
</evidence>
<evidence type="ECO:0000256" key="8">
    <source>
        <dbReference type="ARBA" id="ARBA00048337"/>
    </source>
</evidence>
<evidence type="ECO:0000313" key="11">
    <source>
        <dbReference type="EMBL" id="ANX12558.1"/>
    </source>
</evidence>
<dbReference type="SUPFAM" id="SSF48613">
    <property type="entry name" value="Heme oxygenase-like"/>
    <property type="match status" value="1"/>
</dbReference>
<gene>
    <name evidence="11" type="ORF">ABE41_011100</name>
</gene>
<evidence type="ECO:0000256" key="9">
    <source>
        <dbReference type="RuleBase" id="RU363093"/>
    </source>
</evidence>
<dbReference type="CDD" id="cd19364">
    <property type="entry name" value="TenA_C_BsTenA-like"/>
    <property type="match status" value="1"/>
</dbReference>
<dbReference type="PANTHER" id="PTHR43198">
    <property type="entry name" value="BIFUNCTIONAL TH2 PROTEIN"/>
    <property type="match status" value="1"/>
</dbReference>
<dbReference type="Proteomes" id="UP000077412">
    <property type="component" value="Chromosome"/>
</dbReference>
<dbReference type="GO" id="GO:0009229">
    <property type="term" value="P:thiamine diphosphate biosynthetic process"/>
    <property type="evidence" value="ECO:0007669"/>
    <property type="project" value="UniProtKB-UniPathway"/>
</dbReference>
<comment type="pathway">
    <text evidence="2 9">Cofactor biosynthesis; thiamine diphosphate biosynthesis.</text>
</comment>
<dbReference type="Pfam" id="PF03070">
    <property type="entry name" value="TENA_THI-4"/>
    <property type="match status" value="1"/>
</dbReference>
<dbReference type="InterPro" id="IPR004305">
    <property type="entry name" value="Thiaminase-2/PQQC"/>
</dbReference>
<feature type="domain" description="Thiaminase-2/PQQC" evidence="10">
    <location>
        <begin position="10"/>
        <end position="213"/>
    </location>
</feature>
<keyword evidence="7 9" id="KW-0784">Thiamine biosynthesis</keyword>
<dbReference type="GO" id="GO:0005829">
    <property type="term" value="C:cytosol"/>
    <property type="evidence" value="ECO:0007669"/>
    <property type="project" value="TreeGrafter"/>
</dbReference>
<dbReference type="EMBL" id="CP016761">
    <property type="protein sequence ID" value="ANX12558.1"/>
    <property type="molecule type" value="Genomic_DNA"/>
</dbReference>
<comment type="catalytic activity">
    <reaction evidence="8 9">
        <text>thiamine + H2O = 5-(2-hydroxyethyl)-4-methylthiazole + 4-amino-5-hydroxymethyl-2-methylpyrimidine + H(+)</text>
        <dbReference type="Rhea" id="RHEA:17509"/>
        <dbReference type="ChEBI" id="CHEBI:15377"/>
        <dbReference type="ChEBI" id="CHEBI:15378"/>
        <dbReference type="ChEBI" id="CHEBI:16892"/>
        <dbReference type="ChEBI" id="CHEBI:17957"/>
        <dbReference type="ChEBI" id="CHEBI:18385"/>
        <dbReference type="EC" id="3.5.99.2"/>
    </reaction>
</comment>
<organism evidence="11 12">
    <name type="scientific">Fictibacillus arsenicus</name>
    <dbReference type="NCBI Taxonomy" id="255247"/>
    <lineage>
        <taxon>Bacteria</taxon>
        <taxon>Bacillati</taxon>
        <taxon>Bacillota</taxon>
        <taxon>Bacilli</taxon>
        <taxon>Bacillales</taxon>
        <taxon>Fictibacillaceae</taxon>
        <taxon>Fictibacillus</taxon>
    </lineage>
</organism>
<dbReference type="GO" id="GO:0050334">
    <property type="term" value="F:thiaminase activity"/>
    <property type="evidence" value="ECO:0007669"/>
    <property type="project" value="UniProtKB-EC"/>
</dbReference>
<comment type="subunit">
    <text evidence="4">Homotetramer.</text>
</comment>
<proteinExistence type="inferred from homology"/>
<comment type="similarity">
    <text evidence="3 9">Belongs to the TenA family.</text>
</comment>
<dbReference type="EC" id="3.5.99.2" evidence="5 9"/>
<dbReference type="GO" id="GO:0009228">
    <property type="term" value="P:thiamine biosynthetic process"/>
    <property type="evidence" value="ECO:0007669"/>
    <property type="project" value="UniProtKB-KW"/>
</dbReference>
<dbReference type="InterPro" id="IPR050967">
    <property type="entry name" value="Thiamine_Salvage_TenA"/>
</dbReference>
<comment type="function">
    <text evidence="9">Catalyzes an amino-pyrimidine hydrolysis reaction at the C5' of the pyrimidine moiety of thiamine compounds, a reaction that is part of a thiamine salvage pathway.</text>
</comment>
<dbReference type="InterPro" id="IPR027574">
    <property type="entry name" value="Thiaminase_II"/>
</dbReference>
<evidence type="ECO:0000256" key="3">
    <source>
        <dbReference type="ARBA" id="ARBA00010264"/>
    </source>
</evidence>
<comment type="catalytic activity">
    <reaction evidence="1 9">
        <text>4-amino-5-aminomethyl-2-methylpyrimidine + H2O = 4-amino-5-hydroxymethyl-2-methylpyrimidine + NH4(+)</text>
        <dbReference type="Rhea" id="RHEA:31799"/>
        <dbReference type="ChEBI" id="CHEBI:15377"/>
        <dbReference type="ChEBI" id="CHEBI:16892"/>
        <dbReference type="ChEBI" id="CHEBI:28938"/>
        <dbReference type="ChEBI" id="CHEBI:63416"/>
        <dbReference type="EC" id="3.5.99.2"/>
    </reaction>
</comment>
<evidence type="ECO:0000256" key="1">
    <source>
        <dbReference type="ARBA" id="ARBA00001881"/>
    </source>
</evidence>
<reference evidence="11 12" key="1">
    <citation type="submission" date="2016-08" db="EMBL/GenBank/DDBJ databases">
        <title>Complete genome sequence of Fictibacillus arsenicus G25-54, a strain with toxicity to nematodes and a potential arsenic-resistance activity.</title>
        <authorList>
            <person name="Zheng Z."/>
        </authorList>
    </citation>
    <scope>NUCLEOTIDE SEQUENCE [LARGE SCALE GENOMIC DNA]</scope>
    <source>
        <strain evidence="11 12">G25-54</strain>
    </source>
</reference>
<accession>A0A1B1Z533</accession>
<dbReference type="InterPro" id="IPR016084">
    <property type="entry name" value="Haem_Oase-like_multi-hlx"/>
</dbReference>